<dbReference type="Pfam" id="PF14395">
    <property type="entry name" value="COOH-NH2_lig"/>
    <property type="match status" value="1"/>
</dbReference>
<evidence type="ECO:0008006" key="3">
    <source>
        <dbReference type="Google" id="ProtNLM"/>
    </source>
</evidence>
<dbReference type="AlphaFoldDB" id="A0A0W8E705"/>
<name>A0A0W8E705_9ZZZZ</name>
<evidence type="ECO:0000256" key="1">
    <source>
        <dbReference type="SAM" id="MobiDB-lite"/>
    </source>
</evidence>
<accession>A0A0W8E705</accession>
<sequence length="551" mass="62733">MKLNVIYRNNKTGKALLDEIRSHWKEVTWEEFTLEDTLYVNIHLGDEGARYRRTLNNPTAIKRCMDLDNFLGVMKMNQIHAGYEDKAASKIYEVLLLDMKIIFIRQKVSGKGGDKSKYMRENQKTRVAEIARKSLLMSGLDLAVVRIQLNSRKRFQVIGVDPSPDLRDKDISRLIDEFDKMKNCKPREVKMGADPEFMIINYRTGKLVSASDFFPVQGMVGCDNIRLPNRQQRPVAELRPKPEKSPLQLVANIRYALIRANSMAAYKKVRWAAGSQPVPGFSIGGHIHFSNVDLNTALLRALDNYLGLLVFMIENPNTAVKRRKKYGLLGEYREKSYGGFEYRTPGSWLITQKIATAVICLAKIVATNYLQLQNNYLNIAEAQKAFYTGDKDYFMKDIDNIWKDLEQSYLYEKYAEEIEIIYWMIKNDIQWDEKMDIRKGWNLNSGSRRNNSRAALQNSRSVTQSPENTVSTTSASTAGRNRSNVRSSASRSSRTRRSSGSGRNINMENIARNTVVIQNQPMDTFPSRASGAQSGRVVAPGGVRRAIMVSS</sequence>
<dbReference type="EMBL" id="LNQE01001849">
    <property type="protein sequence ID" value="KUG04405.1"/>
    <property type="molecule type" value="Genomic_DNA"/>
</dbReference>
<protein>
    <recommendedName>
        <fullName evidence="3">Phage phiEco32-like COOH.NH2 ligase-type 2</fullName>
    </recommendedName>
</protein>
<reference evidence="2" key="1">
    <citation type="journal article" date="2015" name="Proc. Natl. Acad. Sci. U.S.A.">
        <title>Networks of energetic and metabolic interactions define dynamics in microbial communities.</title>
        <authorList>
            <person name="Embree M."/>
            <person name="Liu J.K."/>
            <person name="Al-Bassam M.M."/>
            <person name="Zengler K."/>
        </authorList>
    </citation>
    <scope>NUCLEOTIDE SEQUENCE</scope>
</reference>
<gene>
    <name evidence="2" type="ORF">ASZ90_018172</name>
</gene>
<organism evidence="2">
    <name type="scientific">hydrocarbon metagenome</name>
    <dbReference type="NCBI Taxonomy" id="938273"/>
    <lineage>
        <taxon>unclassified sequences</taxon>
        <taxon>metagenomes</taxon>
        <taxon>ecological metagenomes</taxon>
    </lineage>
</organism>
<dbReference type="InterPro" id="IPR025681">
    <property type="entry name" value="COOH-NH2_lig"/>
</dbReference>
<evidence type="ECO:0000313" key="2">
    <source>
        <dbReference type="EMBL" id="KUG04405.1"/>
    </source>
</evidence>
<feature type="region of interest" description="Disordered" evidence="1">
    <location>
        <begin position="448"/>
        <end position="512"/>
    </location>
</feature>
<feature type="compositionally biased region" description="Low complexity" evidence="1">
    <location>
        <begin position="479"/>
        <end position="504"/>
    </location>
</feature>
<comment type="caution">
    <text evidence="2">The sequence shown here is derived from an EMBL/GenBank/DDBJ whole genome shotgun (WGS) entry which is preliminary data.</text>
</comment>
<proteinExistence type="predicted"/>
<feature type="compositionally biased region" description="Polar residues" evidence="1">
    <location>
        <begin position="454"/>
        <end position="478"/>
    </location>
</feature>